<sequence>MKRSLRARRKWCFIDGTIVEPEEGSSDLEDWWTVQAMLVSWILNTIEPTLRTTMSYLETAKEMWDDIKERFSVVNGPRIHQLKSELAQCKQRGLSMVAYYGKLKALWDDLAVHEPALTCTCKGCTCGLAGKLEKRKEEERCHTFLMGLDDALYGTIRSNLLATDPMPSLNKIYSILVQEERVRNITQEREERPEVMALAVQASGKVKGRENKNKIVCTHCNRAGHDEADCFLLIGYPEWWGDRPRNDGKIAARGRNQNRSGGT</sequence>
<evidence type="ECO:0000259" key="1">
    <source>
        <dbReference type="Pfam" id="PF03732"/>
    </source>
</evidence>
<evidence type="ECO:0000313" key="2">
    <source>
        <dbReference type="EMBL" id="KYP57919.1"/>
    </source>
</evidence>
<reference evidence="2 3" key="1">
    <citation type="journal article" date="2012" name="Nat. Biotechnol.">
        <title>Draft genome sequence of pigeonpea (Cajanus cajan), an orphan legume crop of resource-poor farmers.</title>
        <authorList>
            <person name="Varshney R.K."/>
            <person name="Chen W."/>
            <person name="Li Y."/>
            <person name="Bharti A.K."/>
            <person name="Saxena R.K."/>
            <person name="Schlueter J.A."/>
            <person name="Donoghue M.T."/>
            <person name="Azam S."/>
            <person name="Fan G."/>
            <person name="Whaley A.M."/>
            <person name="Farmer A.D."/>
            <person name="Sheridan J."/>
            <person name="Iwata A."/>
            <person name="Tuteja R."/>
            <person name="Penmetsa R.V."/>
            <person name="Wu W."/>
            <person name="Upadhyaya H.D."/>
            <person name="Yang S.P."/>
            <person name="Shah T."/>
            <person name="Saxena K.B."/>
            <person name="Michael T."/>
            <person name="McCombie W.R."/>
            <person name="Yang B."/>
            <person name="Zhang G."/>
            <person name="Yang H."/>
            <person name="Wang J."/>
            <person name="Spillane C."/>
            <person name="Cook D.R."/>
            <person name="May G.D."/>
            <person name="Xu X."/>
            <person name="Jackson S.A."/>
        </authorList>
    </citation>
    <scope>NUCLEOTIDE SEQUENCE [LARGE SCALE GENOMIC DNA]</scope>
    <source>
        <strain evidence="3">cv. Asha</strain>
    </source>
</reference>
<protein>
    <recommendedName>
        <fullName evidence="1">Retrotransposon gag domain-containing protein</fullName>
    </recommendedName>
</protein>
<accession>A0A151ST33</accession>
<dbReference type="AlphaFoldDB" id="A0A151ST33"/>
<dbReference type="PANTHER" id="PTHR37610">
    <property type="entry name" value="CCHC-TYPE DOMAIN-CONTAINING PROTEIN"/>
    <property type="match status" value="1"/>
</dbReference>
<organism evidence="2 3">
    <name type="scientific">Cajanus cajan</name>
    <name type="common">Pigeon pea</name>
    <name type="synonym">Cajanus indicus</name>
    <dbReference type="NCBI Taxonomy" id="3821"/>
    <lineage>
        <taxon>Eukaryota</taxon>
        <taxon>Viridiplantae</taxon>
        <taxon>Streptophyta</taxon>
        <taxon>Embryophyta</taxon>
        <taxon>Tracheophyta</taxon>
        <taxon>Spermatophyta</taxon>
        <taxon>Magnoliopsida</taxon>
        <taxon>eudicotyledons</taxon>
        <taxon>Gunneridae</taxon>
        <taxon>Pentapetalae</taxon>
        <taxon>rosids</taxon>
        <taxon>fabids</taxon>
        <taxon>Fabales</taxon>
        <taxon>Fabaceae</taxon>
        <taxon>Papilionoideae</taxon>
        <taxon>50 kb inversion clade</taxon>
        <taxon>NPAAA clade</taxon>
        <taxon>indigoferoid/millettioid clade</taxon>
        <taxon>Phaseoleae</taxon>
        <taxon>Cajanus</taxon>
    </lineage>
</organism>
<dbReference type="InterPro" id="IPR005162">
    <property type="entry name" value="Retrotrans_gag_dom"/>
</dbReference>
<dbReference type="PANTHER" id="PTHR37610:SF101">
    <property type="entry name" value="(RAPE) HYPOTHETICAL PROTEIN"/>
    <property type="match status" value="1"/>
</dbReference>
<dbReference type="Proteomes" id="UP000075243">
    <property type="component" value="Chromosome 11"/>
</dbReference>
<feature type="domain" description="Retrotransposon gag" evidence="1">
    <location>
        <begin position="61"/>
        <end position="148"/>
    </location>
</feature>
<keyword evidence="3" id="KW-1185">Reference proteome</keyword>
<proteinExistence type="predicted"/>
<name>A0A151ST33_CAJCA</name>
<dbReference type="Gramene" id="C.cajan_04105.t">
    <property type="protein sequence ID" value="C.cajan_04105.t.cds1"/>
    <property type="gene ID" value="C.cajan_04105"/>
</dbReference>
<dbReference type="Pfam" id="PF03732">
    <property type="entry name" value="Retrotrans_gag"/>
    <property type="match status" value="1"/>
</dbReference>
<dbReference type="EMBL" id="CM003613">
    <property type="protein sequence ID" value="KYP57919.1"/>
    <property type="molecule type" value="Genomic_DNA"/>
</dbReference>
<gene>
    <name evidence="2" type="ORF">KK1_004204</name>
</gene>
<dbReference type="OMA" id="HHEVARD"/>
<evidence type="ECO:0000313" key="3">
    <source>
        <dbReference type="Proteomes" id="UP000075243"/>
    </source>
</evidence>